<evidence type="ECO:0000313" key="5">
    <source>
        <dbReference type="EMBL" id="SNS14416.1"/>
    </source>
</evidence>
<dbReference type="GO" id="GO:0005737">
    <property type="term" value="C:cytoplasm"/>
    <property type="evidence" value="ECO:0007669"/>
    <property type="project" value="UniProtKB-ARBA"/>
</dbReference>
<dbReference type="AlphaFoldDB" id="A0A239C2L9"/>
<dbReference type="Gene3D" id="1.10.3630.10">
    <property type="entry name" value="yeast vps74-n-term truncation variant domain like"/>
    <property type="match status" value="1"/>
</dbReference>
<keyword evidence="3" id="KW-0446">Lipid-binding</keyword>
<evidence type="ECO:0000256" key="3">
    <source>
        <dbReference type="ARBA" id="ARBA00023121"/>
    </source>
</evidence>
<dbReference type="GO" id="GO:0012505">
    <property type="term" value="C:endomembrane system"/>
    <property type="evidence" value="ECO:0007669"/>
    <property type="project" value="UniProtKB-ARBA"/>
</dbReference>
<evidence type="ECO:0000256" key="4">
    <source>
        <dbReference type="ARBA" id="ARBA00023136"/>
    </source>
</evidence>
<organism evidence="5 6">
    <name type="scientific">Geodermatophilus saharensis</name>
    <dbReference type="NCBI Taxonomy" id="1137994"/>
    <lineage>
        <taxon>Bacteria</taxon>
        <taxon>Bacillati</taxon>
        <taxon>Actinomycetota</taxon>
        <taxon>Actinomycetes</taxon>
        <taxon>Geodermatophilales</taxon>
        <taxon>Geodermatophilaceae</taxon>
        <taxon>Geodermatophilus</taxon>
    </lineage>
</organism>
<proteinExistence type="predicted"/>
<evidence type="ECO:0000313" key="6">
    <source>
        <dbReference type="Proteomes" id="UP000198386"/>
    </source>
</evidence>
<accession>A0A239C2L9</accession>
<dbReference type="GO" id="GO:0070273">
    <property type="term" value="F:phosphatidylinositol-4-phosphate binding"/>
    <property type="evidence" value="ECO:0007669"/>
    <property type="project" value="InterPro"/>
</dbReference>
<dbReference type="EMBL" id="FZOH01000002">
    <property type="protein sequence ID" value="SNS14416.1"/>
    <property type="molecule type" value="Genomic_DNA"/>
</dbReference>
<keyword evidence="4" id="KW-0472">Membrane</keyword>
<keyword evidence="2" id="KW-0333">Golgi apparatus</keyword>
<sequence length="226" mass="23075">MVSLPSSTLLAEDLLLMTAHPIRSTVRRPTGLALPRAVAGAVVHDLLTLRAARLHGGLLLLAAGSATAPRPLPDLSARLATEQPVDRAIDALAAPRARSGQHLLRSLADGGAVVRRDRRLFGVVPAASYEVTAPDTVQALRARVAAALRGPVDDARATTLARLVCAGDLHHRVAVDTGTAGRHGRSLVAQDPVATAVASAIRRARRDAATTGAVAATAGAVAAAGS</sequence>
<evidence type="ECO:0000256" key="1">
    <source>
        <dbReference type="ARBA" id="ARBA00004255"/>
    </source>
</evidence>
<protein>
    <submittedName>
        <fullName evidence="5">Golgi phosphoprotein 3 (GPP34)</fullName>
    </submittedName>
</protein>
<comment type="subcellular location">
    <subcellularLocation>
        <location evidence="1">Golgi apparatus membrane</location>
        <topology evidence="1">Peripheral membrane protein</topology>
        <orientation evidence="1">Cytoplasmic side</orientation>
    </subcellularLocation>
</comment>
<name>A0A239C2L9_9ACTN</name>
<dbReference type="InterPro" id="IPR038261">
    <property type="entry name" value="GPP34-like_sf"/>
</dbReference>
<reference evidence="6" key="1">
    <citation type="submission" date="2017-06" db="EMBL/GenBank/DDBJ databases">
        <authorList>
            <person name="Varghese N."/>
            <person name="Submissions S."/>
        </authorList>
    </citation>
    <scope>NUCLEOTIDE SEQUENCE [LARGE SCALE GENOMIC DNA]</scope>
    <source>
        <strain evidence="6">DSM 45423</strain>
    </source>
</reference>
<evidence type="ECO:0000256" key="2">
    <source>
        <dbReference type="ARBA" id="ARBA00023034"/>
    </source>
</evidence>
<dbReference type="Proteomes" id="UP000198386">
    <property type="component" value="Unassembled WGS sequence"/>
</dbReference>
<dbReference type="Pfam" id="PF05719">
    <property type="entry name" value="GPP34"/>
    <property type="match status" value="1"/>
</dbReference>
<gene>
    <name evidence="5" type="ORF">SAMN04488107_1575</name>
</gene>
<keyword evidence="6" id="KW-1185">Reference proteome</keyword>
<dbReference type="InterPro" id="IPR008628">
    <property type="entry name" value="GPP34-like"/>
</dbReference>